<dbReference type="PANTHER" id="PTHR46383">
    <property type="entry name" value="ASPARTATE AMINOTRANSFERASE"/>
    <property type="match status" value="1"/>
</dbReference>
<evidence type="ECO:0000256" key="1">
    <source>
        <dbReference type="ARBA" id="ARBA00001933"/>
    </source>
</evidence>
<comment type="similarity">
    <text evidence="2 6">Belongs to the class-I pyridoxal-phosphate-dependent aminotransferase family.</text>
</comment>
<keyword evidence="3 6" id="KW-0032">Aminotransferase</keyword>
<comment type="cofactor">
    <cofactor evidence="1 6">
        <name>pyridoxal 5'-phosphate</name>
        <dbReference type="ChEBI" id="CHEBI:597326"/>
    </cofactor>
</comment>
<protein>
    <recommendedName>
        <fullName evidence="6">Aminotransferase</fullName>
        <ecNumber evidence="6">2.6.1.-</ecNumber>
    </recommendedName>
</protein>
<dbReference type="FunFam" id="3.40.640.10:FF:000033">
    <property type="entry name" value="Aspartate aminotransferase"/>
    <property type="match status" value="1"/>
</dbReference>
<accession>A0A0P8BYM2</accession>
<evidence type="ECO:0000313" key="8">
    <source>
        <dbReference type="EMBL" id="KPQ15387.1"/>
    </source>
</evidence>
<dbReference type="InterPro" id="IPR050596">
    <property type="entry name" value="AspAT/PAT-like"/>
</dbReference>
<dbReference type="GO" id="GO:0030170">
    <property type="term" value="F:pyridoxal phosphate binding"/>
    <property type="evidence" value="ECO:0007669"/>
    <property type="project" value="InterPro"/>
</dbReference>
<dbReference type="EMBL" id="LJXT01000052">
    <property type="protein sequence ID" value="KPQ15387.1"/>
    <property type="molecule type" value="Genomic_DNA"/>
</dbReference>
<dbReference type="GO" id="GO:0008483">
    <property type="term" value="F:transaminase activity"/>
    <property type="evidence" value="ECO:0007669"/>
    <property type="project" value="UniProtKB-KW"/>
</dbReference>
<dbReference type="Gene3D" id="3.40.640.10">
    <property type="entry name" value="Type I PLP-dependent aspartate aminotransferase-like (Major domain)"/>
    <property type="match status" value="1"/>
</dbReference>
<dbReference type="Pfam" id="PF00155">
    <property type="entry name" value="Aminotran_1_2"/>
    <property type="match status" value="1"/>
</dbReference>
<keyword evidence="5" id="KW-0663">Pyridoxal phosphate</keyword>
<dbReference type="Proteomes" id="UP000050421">
    <property type="component" value="Unassembled WGS sequence"/>
</dbReference>
<evidence type="ECO:0000313" key="9">
    <source>
        <dbReference type="Proteomes" id="UP000050421"/>
    </source>
</evidence>
<keyword evidence="4 6" id="KW-0808">Transferase</keyword>
<dbReference type="EC" id="2.6.1.-" evidence="6"/>
<proteinExistence type="inferred from homology"/>
<evidence type="ECO:0000259" key="7">
    <source>
        <dbReference type="Pfam" id="PF00155"/>
    </source>
</evidence>
<dbReference type="OrthoDB" id="1489696at2"/>
<evidence type="ECO:0000256" key="4">
    <source>
        <dbReference type="ARBA" id="ARBA00022679"/>
    </source>
</evidence>
<dbReference type="InterPro" id="IPR004839">
    <property type="entry name" value="Aminotransferase_I/II_large"/>
</dbReference>
<feature type="domain" description="Aminotransferase class I/classII large" evidence="7">
    <location>
        <begin position="33"/>
        <end position="392"/>
    </location>
</feature>
<dbReference type="PROSITE" id="PS00105">
    <property type="entry name" value="AA_TRANSFER_CLASS_1"/>
    <property type="match status" value="1"/>
</dbReference>
<dbReference type="InterPro" id="IPR015424">
    <property type="entry name" value="PyrdxlP-dep_Trfase"/>
</dbReference>
<gene>
    <name evidence="8" type="primary">aspB</name>
    <name evidence="8" type="ORF">HLUCCX10_09295</name>
</gene>
<evidence type="ECO:0000256" key="2">
    <source>
        <dbReference type="ARBA" id="ARBA00007441"/>
    </source>
</evidence>
<dbReference type="InterPro" id="IPR015422">
    <property type="entry name" value="PyrdxlP-dep_Trfase_small"/>
</dbReference>
<dbReference type="SUPFAM" id="SSF53383">
    <property type="entry name" value="PLP-dependent transferases"/>
    <property type="match status" value="1"/>
</dbReference>
<dbReference type="GO" id="GO:0006520">
    <property type="term" value="P:amino acid metabolic process"/>
    <property type="evidence" value="ECO:0007669"/>
    <property type="project" value="InterPro"/>
</dbReference>
<dbReference type="AlphaFoldDB" id="A0A0P8BYM2"/>
<dbReference type="Gene3D" id="3.90.1150.10">
    <property type="entry name" value="Aspartate Aminotransferase, domain 1"/>
    <property type="match status" value="1"/>
</dbReference>
<dbReference type="InterPro" id="IPR015421">
    <property type="entry name" value="PyrdxlP-dep_Trfase_major"/>
</dbReference>
<dbReference type="STRING" id="1305737.GCA_000526355_01976"/>
<organism evidence="8 9">
    <name type="scientific">Algoriphagus marincola HL-49</name>
    <dbReference type="NCBI Taxonomy" id="1305737"/>
    <lineage>
        <taxon>Bacteria</taxon>
        <taxon>Pseudomonadati</taxon>
        <taxon>Bacteroidota</taxon>
        <taxon>Cytophagia</taxon>
        <taxon>Cytophagales</taxon>
        <taxon>Cyclobacteriaceae</taxon>
        <taxon>Algoriphagus</taxon>
    </lineage>
</organism>
<evidence type="ECO:0000256" key="6">
    <source>
        <dbReference type="RuleBase" id="RU000481"/>
    </source>
</evidence>
<dbReference type="CDD" id="cd00609">
    <property type="entry name" value="AAT_like"/>
    <property type="match status" value="1"/>
</dbReference>
<reference evidence="8 9" key="1">
    <citation type="submission" date="2015-09" db="EMBL/GenBank/DDBJ databases">
        <title>Identification and resolution of microdiversity through metagenomic sequencing of parallel consortia.</title>
        <authorList>
            <person name="Nelson W.C."/>
            <person name="Romine M.F."/>
            <person name="Lindemann S.R."/>
        </authorList>
    </citation>
    <scope>NUCLEOTIDE SEQUENCE [LARGE SCALE GENOMIC DNA]</scope>
    <source>
        <strain evidence="8">HL-49</strain>
    </source>
</reference>
<dbReference type="InterPro" id="IPR004838">
    <property type="entry name" value="NHTrfase_class1_PyrdxlP-BS"/>
</dbReference>
<evidence type="ECO:0000256" key="3">
    <source>
        <dbReference type="ARBA" id="ARBA00022576"/>
    </source>
</evidence>
<dbReference type="PATRIC" id="fig|1305737.6.peg.2495"/>
<dbReference type="PANTHER" id="PTHR46383:SF1">
    <property type="entry name" value="ASPARTATE AMINOTRANSFERASE"/>
    <property type="match status" value="1"/>
</dbReference>
<sequence>MNSILSDRILNMEESATLAMAKKARELKSKGIDIIGLSLGEPDFKTPKHVQEAAKDAIDEGKYFSYPPVAGYQDLREAIAKKLREENNISEAKAENIVVSTGAKHSIANTFMCLLNEGDEVVIFSPYWVSYAEIIKLAGGVPVLIEGTLENNFKATAQQLEEAITDKTKAVIYSSPCNPTGSVFSQIELEAIADVIKSHEGIMVIADEIYELINFTGKNFSIASLPGMFDRTITVNGFSKGYAMTGWRVGYICAPLAIAKACEKIQGQFTSGGTGIAQRAALAAISGDQTPSKEMAEAYFNRRQLVLDLLQEIPGIKTHIPEGAFYFFPDVTAFFGKSAHGHTVKDADDLCLYLLEVANVSLVTGGAFGAPNCVRLSYAASEDELKEALKRIKKALAELA</sequence>
<comment type="caution">
    <text evidence="8">The sequence shown here is derived from an EMBL/GenBank/DDBJ whole genome shotgun (WGS) entry which is preliminary data.</text>
</comment>
<dbReference type="eggNOG" id="COG0436">
    <property type="taxonomic scope" value="Bacteria"/>
</dbReference>
<evidence type="ECO:0000256" key="5">
    <source>
        <dbReference type="ARBA" id="ARBA00022898"/>
    </source>
</evidence>
<name>A0A0P8BYM2_9BACT</name>